<dbReference type="Proteomes" id="UP000009222">
    <property type="component" value="Chromosome"/>
</dbReference>
<reference evidence="2" key="1">
    <citation type="submission" date="2009-12" db="EMBL/GenBank/DDBJ databases">
        <title>Complete sequence of Treponema azotonutricium strain ZAS-9.</title>
        <authorList>
            <person name="Tetu S.G."/>
            <person name="Matson E."/>
            <person name="Ren Q."/>
            <person name="Seshadri R."/>
            <person name="Elbourne L."/>
            <person name="Hassan K.A."/>
            <person name="Durkin A."/>
            <person name="Radune D."/>
            <person name="Mohamoud Y."/>
            <person name="Shay R."/>
            <person name="Jin S."/>
            <person name="Zhang X."/>
            <person name="Lucey K."/>
            <person name="Ballor N.R."/>
            <person name="Ottesen E."/>
            <person name="Rosenthal R."/>
            <person name="Allen A."/>
            <person name="Leadbetter J.R."/>
            <person name="Paulsen I.T."/>
        </authorList>
    </citation>
    <scope>NUCLEOTIDE SEQUENCE [LARGE SCALE GENOMIC DNA]</scope>
    <source>
        <strain evidence="2">ATCC BAA-888 / DSM 13862 / ZAS-9</strain>
    </source>
</reference>
<evidence type="ECO:0000313" key="2">
    <source>
        <dbReference type="Proteomes" id="UP000009222"/>
    </source>
</evidence>
<dbReference type="EMBL" id="CP001841">
    <property type="protein sequence ID" value="AEF82842.1"/>
    <property type="molecule type" value="Genomic_DNA"/>
</dbReference>
<dbReference type="SUPFAM" id="SSF52218">
    <property type="entry name" value="Flavoproteins"/>
    <property type="match status" value="1"/>
</dbReference>
<keyword evidence="2" id="KW-1185">Reference proteome</keyword>
<dbReference type="InParanoid" id="F5Y7Q4"/>
<accession>F5Y7Q4</accession>
<dbReference type="AlphaFoldDB" id="F5Y7Q4"/>
<dbReference type="OrthoDB" id="9876779at2"/>
<name>F5Y7Q4_LEAAZ</name>
<dbReference type="KEGG" id="taz:TREAZ_3465"/>
<dbReference type="RefSeq" id="WP_015712108.1">
    <property type="nucleotide sequence ID" value="NC_015577.1"/>
</dbReference>
<reference evidence="1 2" key="2">
    <citation type="journal article" date="2011" name="ISME J.">
        <title>RNA-seq reveals cooperative metabolic interactions between two termite-gut spirochete species in co-culture.</title>
        <authorList>
            <person name="Rosenthal A.Z."/>
            <person name="Matson E.G."/>
            <person name="Eldar A."/>
            <person name="Leadbetter J.R."/>
        </authorList>
    </citation>
    <scope>NUCLEOTIDE SEQUENCE [LARGE SCALE GENOMIC DNA]</scope>
    <source>
        <strain evidence="2">ATCC BAA-888 / DSM 13862 / ZAS-9</strain>
    </source>
</reference>
<dbReference type="HOGENOM" id="CLU_1895258_0_0_12"/>
<organism evidence="1 2">
    <name type="scientific">Leadbettera azotonutricia (strain ATCC BAA-888 / DSM 13862 / ZAS-9)</name>
    <name type="common">Treponema azotonutricium</name>
    <dbReference type="NCBI Taxonomy" id="545695"/>
    <lineage>
        <taxon>Bacteria</taxon>
        <taxon>Pseudomonadati</taxon>
        <taxon>Spirochaetota</taxon>
        <taxon>Spirochaetia</taxon>
        <taxon>Spirochaetales</taxon>
        <taxon>Breznakiellaceae</taxon>
        <taxon>Leadbettera</taxon>
    </lineage>
</organism>
<dbReference type="Gene3D" id="3.40.50.360">
    <property type="match status" value="1"/>
</dbReference>
<proteinExistence type="predicted"/>
<gene>
    <name evidence="1" type="ordered locus">TREAZ_3465</name>
</gene>
<dbReference type="InterPro" id="IPR029039">
    <property type="entry name" value="Flavoprotein-like_sf"/>
</dbReference>
<dbReference type="eggNOG" id="ENOG5031DTJ">
    <property type="taxonomic scope" value="Bacteria"/>
</dbReference>
<sequence>MKAAKTILIVSDETESASKMAEAIAAVLKGNKVTVKKAEAFTGTDLLPADSFFIGCEKPNPPSFGYLAELLQHINLAGRTCGIFAPAASGSEKAVKYLAGLLKDCEAALNPKPLLAENAKDLKAWAESIIANNF</sequence>
<protein>
    <recommendedName>
        <fullName evidence="3">Flavodoxin-like domain-containing protein</fullName>
    </recommendedName>
</protein>
<dbReference type="STRING" id="545695.TREAZ_3465"/>
<evidence type="ECO:0008006" key="3">
    <source>
        <dbReference type="Google" id="ProtNLM"/>
    </source>
</evidence>
<evidence type="ECO:0000313" key="1">
    <source>
        <dbReference type="EMBL" id="AEF82842.1"/>
    </source>
</evidence>